<evidence type="ECO:0000313" key="3">
    <source>
        <dbReference type="Proteomes" id="UP001280581"/>
    </source>
</evidence>
<protein>
    <recommendedName>
        <fullName evidence="1">FAD-binding FR-type domain-containing protein</fullName>
    </recommendedName>
</protein>
<gene>
    <name evidence="2" type="ORF">GRF29_19g443061</name>
</gene>
<comment type="caution">
    <text evidence="2">The sequence shown here is derived from an EMBL/GenBank/DDBJ whole genome shotgun (WGS) entry which is preliminary data.</text>
</comment>
<dbReference type="InterPro" id="IPR017938">
    <property type="entry name" value="Riboflavin_synthase-like_b-brl"/>
</dbReference>
<dbReference type="Gene3D" id="2.40.30.10">
    <property type="entry name" value="Translation factors"/>
    <property type="match status" value="1"/>
</dbReference>
<evidence type="ECO:0000259" key="1">
    <source>
        <dbReference type="PROSITE" id="PS51384"/>
    </source>
</evidence>
<dbReference type="PANTHER" id="PTHR42815">
    <property type="entry name" value="FAD-BINDING, PUTATIVE (AFU_ORTHOLOGUE AFUA_6G07600)-RELATED"/>
    <property type="match status" value="1"/>
</dbReference>
<name>A0AAN6M2A8_9PLEO</name>
<accession>A0AAN6M2A8</accession>
<dbReference type="InterPro" id="IPR012349">
    <property type="entry name" value="Split_barrel_FMN-bd"/>
</dbReference>
<dbReference type="GO" id="GO:0016491">
    <property type="term" value="F:oxidoreductase activity"/>
    <property type="evidence" value="ECO:0007669"/>
    <property type="project" value="InterPro"/>
</dbReference>
<dbReference type="Gene3D" id="3.40.50.80">
    <property type="entry name" value="Nucleotide-binding domain of ferredoxin-NADP reductase (FNR) module"/>
    <property type="match status" value="1"/>
</dbReference>
<dbReference type="InterPro" id="IPR017927">
    <property type="entry name" value="FAD-bd_FR_type"/>
</dbReference>
<dbReference type="PROSITE" id="PS51384">
    <property type="entry name" value="FAD_FR"/>
    <property type="match status" value="1"/>
</dbReference>
<dbReference type="Proteomes" id="UP001280581">
    <property type="component" value="Unassembled WGS sequence"/>
</dbReference>
<sequence>MLTPQAAYRLQQAPLLAIGTLDSQGRPWTTLWGGTQGFSEMLGGGIIGTRTLVDTKYDPVIQALLGHAGKGEMVSGNEKMIAGLTIDLMERKRVKIFGRMIAGCIDELTTKGEGHSEAENSSDVQNQIQLITKIEQSLGNCPKYLNQYDIRPALVNSSLELQSDKLSEEAKALILDSDMFFLTTSVTEDMDTNHRGGPAGFTRILSDTEIIYPEYSGNRLYQSLGNLLINPKIGVTFPNYETGDVLYITGSTEVLVGGEAASLLPGSNLAVKIKIGEVRLVAQGLPLRGTRKIPSPYNPLVRTLPSEGNLKASLLPVRKIAQLVKKIQLGPTISRFTFSVPDGVEYSPGQWVAFDFSEHLNIGYSHMREDDPRSLNDDFVRTFTISSAPSAGGHDKEFDITIRNVGVVTNYLFHQNDRAGFEVPIVGIGGEFVIEQGGEESGKITPFIAGGVGITPFLGQIGRLDVRSDRLKLLWTTRLTDTELVLRTFEEHPDLIPCTEVFLTGGEMTSEADAKIKQLEQKGIKFHNRRIEQADLDIQGAGSYYLCAGGPLRKQLLSWLEGKVVVFENFDY</sequence>
<dbReference type="EMBL" id="WVTA01000003">
    <property type="protein sequence ID" value="KAK3214533.1"/>
    <property type="molecule type" value="Genomic_DNA"/>
</dbReference>
<dbReference type="InterPro" id="IPR039261">
    <property type="entry name" value="FNR_nucleotide-bd"/>
</dbReference>
<dbReference type="Gene3D" id="2.30.110.10">
    <property type="entry name" value="Electron Transport, Fmn-binding Protein, Chain A"/>
    <property type="match status" value="1"/>
</dbReference>
<keyword evidence="3" id="KW-1185">Reference proteome</keyword>
<reference evidence="2 3" key="1">
    <citation type="submission" date="2021-02" db="EMBL/GenBank/DDBJ databases">
        <title>Genome assembly of Pseudopithomyces chartarum.</title>
        <authorList>
            <person name="Jauregui R."/>
            <person name="Singh J."/>
            <person name="Voisey C."/>
        </authorList>
    </citation>
    <scope>NUCLEOTIDE SEQUENCE [LARGE SCALE GENOMIC DNA]</scope>
    <source>
        <strain evidence="2 3">AGR01</strain>
    </source>
</reference>
<dbReference type="AlphaFoldDB" id="A0AAN6M2A8"/>
<dbReference type="SUPFAM" id="SSF63380">
    <property type="entry name" value="Riboflavin synthase domain-like"/>
    <property type="match status" value="1"/>
</dbReference>
<dbReference type="SUPFAM" id="SSF50475">
    <property type="entry name" value="FMN-binding split barrel"/>
    <property type="match status" value="1"/>
</dbReference>
<evidence type="ECO:0000313" key="2">
    <source>
        <dbReference type="EMBL" id="KAK3214533.1"/>
    </source>
</evidence>
<organism evidence="2 3">
    <name type="scientific">Pseudopithomyces chartarum</name>
    <dbReference type="NCBI Taxonomy" id="1892770"/>
    <lineage>
        <taxon>Eukaryota</taxon>
        <taxon>Fungi</taxon>
        <taxon>Dikarya</taxon>
        <taxon>Ascomycota</taxon>
        <taxon>Pezizomycotina</taxon>
        <taxon>Dothideomycetes</taxon>
        <taxon>Pleosporomycetidae</taxon>
        <taxon>Pleosporales</taxon>
        <taxon>Massarineae</taxon>
        <taxon>Didymosphaeriaceae</taxon>
        <taxon>Pseudopithomyces</taxon>
    </lineage>
</organism>
<dbReference type="PANTHER" id="PTHR42815:SF2">
    <property type="entry name" value="FAD-BINDING, PUTATIVE (AFU_ORTHOLOGUE AFUA_6G07600)-RELATED"/>
    <property type="match status" value="1"/>
</dbReference>
<dbReference type="SUPFAM" id="SSF52343">
    <property type="entry name" value="Ferredoxin reductase-like, C-terminal NADP-linked domain"/>
    <property type="match status" value="1"/>
</dbReference>
<feature type="domain" description="FAD-binding FR-type" evidence="1">
    <location>
        <begin position="316"/>
        <end position="435"/>
    </location>
</feature>
<proteinExistence type="predicted"/>